<sequence>MKLINKRRITPRWYRGVLAVMLLSAMLGLAACGADTGSNSDALDSFGTQEDSVSPESSFTPESSTTPDNIAGRQTENEPKRQLTEDELRGFEEYLNRTDNYGFLMSDYQSPEYINLNEVFYSGAGLEQSPLTEEERDMYLKTVGQPELYTDLVRLSTEQMDGFLTEKTGLSLDRMKSGLEWIYLAPFDRYYSEHGDTNMRSFFCPGGEVDGGIYRIRCLSDGYSQFNLESIVTLKKVSSGYQFLSNEIIWDYLGVYKENAKSPTAEALHYIISAYKKEVEEGGTGIYPAGEVPGDYDAPVFDSDARYYSIEEMRQISWRPELTAVFRNEIYARHGYIFKNDFWNDFFSTFTWYSGEYPADAFDPGVFNEYEKANLKLAVEMEK</sequence>
<dbReference type="AlphaFoldDB" id="A0A0E2HAV7"/>
<dbReference type="PATRIC" id="fig|999408.3.peg.2351"/>
<feature type="signal peptide" evidence="2">
    <location>
        <begin position="1"/>
        <end position="30"/>
    </location>
</feature>
<dbReference type="InterPro" id="IPR025582">
    <property type="entry name" value="YARHG_dom"/>
</dbReference>
<reference evidence="4 5" key="1">
    <citation type="submission" date="2013-01" db="EMBL/GenBank/DDBJ databases">
        <title>The Genome Sequence of Clostridium clostridioforme 90A8.</title>
        <authorList>
            <consortium name="The Broad Institute Genome Sequencing Platform"/>
            <person name="Earl A."/>
            <person name="Ward D."/>
            <person name="Feldgarden M."/>
            <person name="Gevers D."/>
            <person name="Courvalin P."/>
            <person name="Lambert T."/>
            <person name="Walker B."/>
            <person name="Young S.K."/>
            <person name="Zeng Q."/>
            <person name="Gargeya S."/>
            <person name="Fitzgerald M."/>
            <person name="Haas B."/>
            <person name="Abouelleil A."/>
            <person name="Alvarado L."/>
            <person name="Arachchi H.M."/>
            <person name="Berlin A.M."/>
            <person name="Chapman S.B."/>
            <person name="Dewar J."/>
            <person name="Goldberg J."/>
            <person name="Griggs A."/>
            <person name="Gujja S."/>
            <person name="Hansen M."/>
            <person name="Howarth C."/>
            <person name="Imamovic A."/>
            <person name="Larimer J."/>
            <person name="McCowan C."/>
            <person name="Murphy C."/>
            <person name="Neiman D."/>
            <person name="Pearson M."/>
            <person name="Priest M."/>
            <person name="Roberts A."/>
            <person name="Saif S."/>
            <person name="Shea T."/>
            <person name="Sisk P."/>
            <person name="Sykes S."/>
            <person name="Wortman J."/>
            <person name="Nusbaum C."/>
            <person name="Birren B."/>
        </authorList>
    </citation>
    <scope>NUCLEOTIDE SEQUENCE [LARGE SCALE GENOMIC DNA]</scope>
    <source>
        <strain evidence="4 5">90A8</strain>
    </source>
</reference>
<feature type="domain" description="YARHG" evidence="3">
    <location>
        <begin position="285"/>
        <end position="383"/>
    </location>
</feature>
<dbReference type="RefSeq" id="WP_002583462.1">
    <property type="nucleotide sequence ID" value="NZ_KB851020.1"/>
</dbReference>
<name>A0A0E2HAV7_9FIRM</name>
<accession>A0A0E2HAV7</accession>
<evidence type="ECO:0000313" key="5">
    <source>
        <dbReference type="Proteomes" id="UP000013085"/>
    </source>
</evidence>
<dbReference type="EMBL" id="AGYR01000022">
    <property type="protein sequence ID" value="ENZ15618.1"/>
    <property type="molecule type" value="Genomic_DNA"/>
</dbReference>
<feature type="compositionally biased region" description="Polar residues" evidence="1">
    <location>
        <begin position="41"/>
        <end position="51"/>
    </location>
</feature>
<dbReference type="PROSITE" id="PS51257">
    <property type="entry name" value="PROKAR_LIPOPROTEIN"/>
    <property type="match status" value="1"/>
</dbReference>
<dbReference type="SMART" id="SM01324">
    <property type="entry name" value="YARHG"/>
    <property type="match status" value="1"/>
</dbReference>
<proteinExistence type="predicted"/>
<evidence type="ECO:0000256" key="2">
    <source>
        <dbReference type="SAM" id="SignalP"/>
    </source>
</evidence>
<feature type="chain" id="PRO_5038902417" description="YARHG domain-containing protein" evidence="2">
    <location>
        <begin position="31"/>
        <end position="383"/>
    </location>
</feature>
<evidence type="ECO:0000256" key="1">
    <source>
        <dbReference type="SAM" id="MobiDB-lite"/>
    </source>
</evidence>
<feature type="region of interest" description="Disordered" evidence="1">
    <location>
        <begin position="41"/>
        <end position="82"/>
    </location>
</feature>
<dbReference type="HOGENOM" id="CLU_721015_0_0_9"/>
<evidence type="ECO:0000313" key="4">
    <source>
        <dbReference type="EMBL" id="ENZ15618.1"/>
    </source>
</evidence>
<dbReference type="GeneID" id="57960001"/>
<feature type="compositionally biased region" description="Low complexity" evidence="1">
    <location>
        <begin position="52"/>
        <end position="67"/>
    </location>
</feature>
<dbReference type="Proteomes" id="UP000013085">
    <property type="component" value="Unassembled WGS sequence"/>
</dbReference>
<dbReference type="InterPro" id="IPR038434">
    <property type="entry name" value="YARHG_sf"/>
</dbReference>
<keyword evidence="2" id="KW-0732">Signal</keyword>
<gene>
    <name evidence="4" type="ORF">HMPREF1090_02191</name>
</gene>
<dbReference type="Pfam" id="PF13308">
    <property type="entry name" value="YARHG"/>
    <property type="match status" value="1"/>
</dbReference>
<protein>
    <recommendedName>
        <fullName evidence="3">YARHG domain-containing protein</fullName>
    </recommendedName>
</protein>
<evidence type="ECO:0000259" key="3">
    <source>
        <dbReference type="SMART" id="SM01324"/>
    </source>
</evidence>
<organism evidence="4 5">
    <name type="scientific">[Clostridium] clostridioforme 90A8</name>
    <dbReference type="NCBI Taxonomy" id="999408"/>
    <lineage>
        <taxon>Bacteria</taxon>
        <taxon>Bacillati</taxon>
        <taxon>Bacillota</taxon>
        <taxon>Clostridia</taxon>
        <taxon>Lachnospirales</taxon>
        <taxon>Lachnospiraceae</taxon>
        <taxon>Enterocloster</taxon>
    </lineage>
</organism>
<comment type="caution">
    <text evidence="4">The sequence shown here is derived from an EMBL/GenBank/DDBJ whole genome shotgun (WGS) entry which is preliminary data.</text>
</comment>
<dbReference type="Gene3D" id="1.20.58.1690">
    <property type="match status" value="1"/>
</dbReference>